<keyword evidence="2" id="KW-1185">Reference proteome</keyword>
<evidence type="ECO:0000313" key="1">
    <source>
        <dbReference type="EMBL" id="GBP19808.1"/>
    </source>
</evidence>
<proteinExistence type="predicted"/>
<dbReference type="EMBL" id="BGZK01000112">
    <property type="protein sequence ID" value="GBP19808.1"/>
    <property type="molecule type" value="Genomic_DNA"/>
</dbReference>
<dbReference type="OrthoDB" id="7339153at2759"/>
<protein>
    <submittedName>
        <fullName evidence="1">Uncharacterized protein</fullName>
    </submittedName>
</protein>
<dbReference type="Proteomes" id="UP000299102">
    <property type="component" value="Unassembled WGS sequence"/>
</dbReference>
<comment type="caution">
    <text evidence="1">The sequence shown here is derived from an EMBL/GenBank/DDBJ whole genome shotgun (WGS) entry which is preliminary data.</text>
</comment>
<sequence length="161" mass="18191">MIQVAIEAIHPHQGLMMEPEGEHRNSIIKQRILAVFGLVEIVLRCTLTMNDFQGLMMHYEVLSVYLPVPSSDPGNQSQLKCIPRQFQQPQTLLGYVVLLWSASACLPAPSSDPENHSWWRVHLERTLTSSNTTGDRSTRASTIFDQPIEELSIPGNKYIHL</sequence>
<organism evidence="1 2">
    <name type="scientific">Eumeta variegata</name>
    <name type="common">Bagworm moth</name>
    <name type="synonym">Eumeta japonica</name>
    <dbReference type="NCBI Taxonomy" id="151549"/>
    <lineage>
        <taxon>Eukaryota</taxon>
        <taxon>Metazoa</taxon>
        <taxon>Ecdysozoa</taxon>
        <taxon>Arthropoda</taxon>
        <taxon>Hexapoda</taxon>
        <taxon>Insecta</taxon>
        <taxon>Pterygota</taxon>
        <taxon>Neoptera</taxon>
        <taxon>Endopterygota</taxon>
        <taxon>Lepidoptera</taxon>
        <taxon>Glossata</taxon>
        <taxon>Ditrysia</taxon>
        <taxon>Tineoidea</taxon>
        <taxon>Psychidae</taxon>
        <taxon>Oiketicinae</taxon>
        <taxon>Eumeta</taxon>
    </lineage>
</organism>
<gene>
    <name evidence="1" type="ORF">EVAR_75100_1</name>
</gene>
<evidence type="ECO:0000313" key="2">
    <source>
        <dbReference type="Proteomes" id="UP000299102"/>
    </source>
</evidence>
<dbReference type="AlphaFoldDB" id="A0A4C1U0R9"/>
<reference evidence="1 2" key="1">
    <citation type="journal article" date="2019" name="Commun. Biol.">
        <title>The bagworm genome reveals a unique fibroin gene that provides high tensile strength.</title>
        <authorList>
            <person name="Kono N."/>
            <person name="Nakamura H."/>
            <person name="Ohtoshi R."/>
            <person name="Tomita M."/>
            <person name="Numata K."/>
            <person name="Arakawa K."/>
        </authorList>
    </citation>
    <scope>NUCLEOTIDE SEQUENCE [LARGE SCALE GENOMIC DNA]</scope>
</reference>
<name>A0A4C1U0R9_EUMVA</name>
<accession>A0A4C1U0R9</accession>